<dbReference type="InterPro" id="IPR025857">
    <property type="entry name" value="MacB_PCD"/>
</dbReference>
<dbReference type="InterPro" id="IPR051447">
    <property type="entry name" value="Lipoprotein-release_system"/>
</dbReference>
<name>A0A1V0HKN2_9ENTR</name>
<dbReference type="GO" id="GO:0098797">
    <property type="term" value="C:plasma membrane protein complex"/>
    <property type="evidence" value="ECO:0007669"/>
    <property type="project" value="TreeGrafter"/>
</dbReference>
<evidence type="ECO:0000259" key="8">
    <source>
        <dbReference type="Pfam" id="PF02687"/>
    </source>
</evidence>
<dbReference type="KEGG" id="rped:AOQ87_01830"/>
<dbReference type="InterPro" id="IPR003838">
    <property type="entry name" value="ABC3_permease_C"/>
</dbReference>
<keyword evidence="11" id="KW-1185">Reference proteome</keyword>
<feature type="domain" description="MacB-like periplasmic core" evidence="9">
    <location>
        <begin position="27"/>
        <end position="225"/>
    </location>
</feature>
<accession>A0A1V0HKN2</accession>
<evidence type="ECO:0000256" key="5">
    <source>
        <dbReference type="ARBA" id="ARBA00022989"/>
    </source>
</evidence>
<feature type="transmembrane region" description="Helical" evidence="7">
    <location>
        <begin position="308"/>
        <end position="333"/>
    </location>
</feature>
<evidence type="ECO:0008006" key="12">
    <source>
        <dbReference type="Google" id="ProtNLM"/>
    </source>
</evidence>
<evidence type="ECO:0000259" key="9">
    <source>
        <dbReference type="Pfam" id="PF12704"/>
    </source>
</evidence>
<evidence type="ECO:0000256" key="6">
    <source>
        <dbReference type="ARBA" id="ARBA00023136"/>
    </source>
</evidence>
<evidence type="ECO:0000313" key="11">
    <source>
        <dbReference type="Proteomes" id="UP000242793"/>
    </source>
</evidence>
<dbReference type="Pfam" id="PF12704">
    <property type="entry name" value="MacB_PCD"/>
    <property type="match status" value="1"/>
</dbReference>
<dbReference type="PANTHER" id="PTHR30489:SF8">
    <property type="entry name" value="LIPOPROTEIN-RELEASING SYSTEM TRANSMEMBRANE PROTEIN LOLC"/>
    <property type="match status" value="1"/>
</dbReference>
<evidence type="ECO:0000256" key="3">
    <source>
        <dbReference type="ARBA" id="ARBA00022475"/>
    </source>
</evidence>
<evidence type="ECO:0000256" key="2">
    <source>
        <dbReference type="ARBA" id="ARBA00005236"/>
    </source>
</evidence>
<comment type="similarity">
    <text evidence="2">Belongs to the ABC-4 integral membrane protein family. LolC/E subfamily.</text>
</comment>
<feature type="transmembrane region" description="Helical" evidence="7">
    <location>
        <begin position="360"/>
        <end position="378"/>
    </location>
</feature>
<reference evidence="10 11" key="1">
    <citation type="submission" date="2015-10" db="EMBL/GenBank/DDBJ databases">
        <title>Survey of human and primate louse endosymbionts.</title>
        <authorList>
            <person name="Boyd B.M."/>
        </authorList>
    </citation>
    <scope>NUCLEOTIDE SEQUENCE [LARGE SCALE GENOMIC DNA]</scope>
    <source>
        <strain evidence="10 11">PTSK</strain>
    </source>
</reference>
<dbReference type="Proteomes" id="UP000242793">
    <property type="component" value="Chromosome"/>
</dbReference>
<evidence type="ECO:0000256" key="7">
    <source>
        <dbReference type="SAM" id="Phobius"/>
    </source>
</evidence>
<dbReference type="AlphaFoldDB" id="A0A1V0HKN2"/>
<keyword evidence="6 7" id="KW-0472">Membrane</keyword>
<feature type="transmembrane region" description="Helical" evidence="7">
    <location>
        <begin position="266"/>
        <end position="288"/>
    </location>
</feature>
<keyword evidence="5 7" id="KW-1133">Transmembrane helix</keyword>
<proteinExistence type="inferred from homology"/>
<gene>
    <name evidence="10" type="ORF">AOQ87_01830</name>
</gene>
<dbReference type="Pfam" id="PF02687">
    <property type="entry name" value="FtsX"/>
    <property type="match status" value="1"/>
</dbReference>
<keyword evidence="3" id="KW-1003">Cell membrane</keyword>
<comment type="subcellular location">
    <subcellularLocation>
        <location evidence="1">Cell membrane</location>
        <topology evidence="1">Multi-pass membrane protein</topology>
    </subcellularLocation>
</comment>
<dbReference type="PANTHER" id="PTHR30489">
    <property type="entry name" value="LIPOPROTEIN-RELEASING SYSTEM TRANSMEMBRANE PROTEIN LOLE"/>
    <property type="match status" value="1"/>
</dbReference>
<dbReference type="GO" id="GO:0044874">
    <property type="term" value="P:lipoprotein localization to outer membrane"/>
    <property type="evidence" value="ECO:0007669"/>
    <property type="project" value="TreeGrafter"/>
</dbReference>
<keyword evidence="4 7" id="KW-0812">Transmembrane</keyword>
<organism evidence="10 11">
    <name type="scientific">Candidatus Riesia pediculischaeffi</name>
    <dbReference type="NCBI Taxonomy" id="428411"/>
    <lineage>
        <taxon>Bacteria</taxon>
        <taxon>Pseudomonadati</taxon>
        <taxon>Pseudomonadota</taxon>
        <taxon>Gammaproteobacteria</taxon>
        <taxon>Enterobacterales</taxon>
        <taxon>Enterobacteriaceae</taxon>
        <taxon>Candidatus Riesia</taxon>
    </lineage>
</organism>
<sequence>MNLLVSCFIGTRYFRKFLLNKNFFFMILSMLGMIFGISALIICDSLIEGFERSLREELRYATHSILTTEKNVLDSSKYPKELFKDLNGISKIFQTVESYAIIQSRGELNFINMIGVDSIELNLILENQKKLSDLNPGKYSIILGRRLADQLKVRLYDQIRLTIPNIIHHTIIGGIPSQRMFTIIDIFNTSTEVDESVVFVHRDDAKKMMYYQKDEITGWRVHLKDPLCFYSIAQQNLPKGVVWKDYMKQKVDLFKSVETERKITSLLLNCLLIMSCFGLTSSVSYLIIKKREEISILRTLGAKSLHIVMIFMIQGLLTGFLEVFFGNMLGIFVSYHIKDLMEFLNLPYHINSSISFNCRYCLKISSISILFVMINSIYPSWYATTFFPTNVLRHER</sequence>
<protein>
    <recommendedName>
        <fullName evidence="12">ABC3 transporter permease protein domain-containing protein</fullName>
    </recommendedName>
</protein>
<feature type="domain" description="ABC3 transporter permease C-terminal" evidence="8">
    <location>
        <begin position="270"/>
        <end position="384"/>
    </location>
</feature>
<evidence type="ECO:0000313" key="10">
    <source>
        <dbReference type="EMBL" id="ARC53390.1"/>
    </source>
</evidence>
<evidence type="ECO:0000256" key="1">
    <source>
        <dbReference type="ARBA" id="ARBA00004651"/>
    </source>
</evidence>
<feature type="transmembrane region" description="Helical" evidence="7">
    <location>
        <begin position="23"/>
        <end position="47"/>
    </location>
</feature>
<evidence type="ECO:0000256" key="4">
    <source>
        <dbReference type="ARBA" id="ARBA00022692"/>
    </source>
</evidence>
<dbReference type="STRING" id="428411.AOQ87_01830"/>
<dbReference type="EMBL" id="CP012839">
    <property type="protein sequence ID" value="ARC53390.1"/>
    <property type="molecule type" value="Genomic_DNA"/>
</dbReference>